<evidence type="ECO:0000313" key="3">
    <source>
        <dbReference type="Proteomes" id="UP000092445"/>
    </source>
</evidence>
<reference evidence="2" key="2">
    <citation type="submission" date="2020-05" db="UniProtKB">
        <authorList>
            <consortium name="EnsemblMetazoa"/>
        </authorList>
    </citation>
    <scope>IDENTIFICATION</scope>
    <source>
        <strain evidence="2">IAEA</strain>
    </source>
</reference>
<proteinExistence type="predicted"/>
<reference evidence="3" key="1">
    <citation type="submission" date="2014-03" db="EMBL/GenBank/DDBJ databases">
        <authorList>
            <person name="Aksoy S."/>
            <person name="Warren W."/>
            <person name="Wilson R.K."/>
        </authorList>
    </citation>
    <scope>NUCLEOTIDE SEQUENCE [LARGE SCALE GENOMIC DNA]</scope>
    <source>
        <strain evidence="3">IAEA</strain>
    </source>
</reference>
<protein>
    <submittedName>
        <fullName evidence="2">Uncharacterized protein</fullName>
    </submittedName>
</protein>
<keyword evidence="1" id="KW-1133">Transmembrane helix</keyword>
<dbReference type="Proteomes" id="UP000092445">
    <property type="component" value="Unassembled WGS sequence"/>
</dbReference>
<accession>A0A1A9ZYU4</accession>
<evidence type="ECO:0000256" key="1">
    <source>
        <dbReference type="SAM" id="Phobius"/>
    </source>
</evidence>
<keyword evidence="1" id="KW-0812">Transmembrane</keyword>
<sequence>MFILFCIQINNNAVSFELAVATTVALVPIMVTVTSFAWSALKVRGRGDDERRTRWDTGSIRYSKTVLKFAAEDCEGFVLECLPLLYETKKTNSTLTGSENVTRTVGRNFRAISISSPLLHTPSLLNTGAVPVATDISLCVAQVSIDKRPVCWICDGLAQPKCGMEADHVTNKKKGLLWACTQNSVSELYKDLKKLTGKYVKLQHCCNGRKLFERAEFALQGNLKIF</sequence>
<evidence type="ECO:0000313" key="2">
    <source>
        <dbReference type="EnsemblMetazoa" id="GPAI029220-PA"/>
    </source>
</evidence>
<organism evidence="2 3">
    <name type="scientific">Glossina pallidipes</name>
    <name type="common">Tsetse fly</name>
    <dbReference type="NCBI Taxonomy" id="7398"/>
    <lineage>
        <taxon>Eukaryota</taxon>
        <taxon>Metazoa</taxon>
        <taxon>Ecdysozoa</taxon>
        <taxon>Arthropoda</taxon>
        <taxon>Hexapoda</taxon>
        <taxon>Insecta</taxon>
        <taxon>Pterygota</taxon>
        <taxon>Neoptera</taxon>
        <taxon>Endopterygota</taxon>
        <taxon>Diptera</taxon>
        <taxon>Brachycera</taxon>
        <taxon>Muscomorpha</taxon>
        <taxon>Hippoboscoidea</taxon>
        <taxon>Glossinidae</taxon>
        <taxon>Glossina</taxon>
    </lineage>
</organism>
<name>A0A1A9ZYU4_GLOPL</name>
<dbReference type="AlphaFoldDB" id="A0A1A9ZYU4"/>
<dbReference type="VEuPathDB" id="VectorBase:GPAI029220"/>
<keyword evidence="1" id="KW-0472">Membrane</keyword>
<dbReference type="EnsemblMetazoa" id="GPAI029220-RA">
    <property type="protein sequence ID" value="GPAI029220-PA"/>
    <property type="gene ID" value="GPAI029220"/>
</dbReference>
<keyword evidence="3" id="KW-1185">Reference proteome</keyword>
<feature type="transmembrane region" description="Helical" evidence="1">
    <location>
        <begin position="18"/>
        <end position="41"/>
    </location>
</feature>